<reference evidence="2 3" key="1">
    <citation type="journal article" date="2017" name="Sci. Rep.">
        <title>Recovery of the first full-length genome sequence of a parapoxvirus directly from a clinical sample.</title>
        <authorList>
            <person name="Gunther T."/>
            <person name="Haas L."/>
            <person name="Alawi M."/>
            <person name="Wohlsein P."/>
            <person name="Marks J."/>
            <person name="Grundhoff A."/>
            <person name="Becher P."/>
            <person name="Fischer N."/>
        </authorList>
    </citation>
    <scope>NUCLEOTIDE SEQUENCE [LARGE SCALE GENOMIC DNA]</scope>
    <source>
        <strain evidence="2">AFK76s1</strain>
    </source>
</reference>
<dbReference type="Proteomes" id="UP000202998">
    <property type="component" value="Segment"/>
</dbReference>
<keyword evidence="1" id="KW-0472">Membrane</keyword>
<keyword evidence="1" id="KW-1133">Transmembrane helix</keyword>
<gene>
    <name evidence="2" type="ORF">SePPVgORF108</name>
</gene>
<proteinExistence type="predicted"/>
<sequence>MAALLGVFALAVLAMQPVAEPSPTGLTTAAALPSAPAAPNYVGEPDADFQKKMHLTVPVAAMALATVVALAIVVVALVKQGVCNCRRVCDHCRRVCDHCRRVCSSSCAEGSRDEEVADAMLYNFPSLDSSALIKNNTLGIAEC</sequence>
<evidence type="ECO:0000256" key="1">
    <source>
        <dbReference type="SAM" id="Phobius"/>
    </source>
</evidence>
<evidence type="ECO:0000313" key="2">
    <source>
        <dbReference type="EMBL" id="ASC55530.1"/>
    </source>
</evidence>
<feature type="transmembrane region" description="Helical" evidence="1">
    <location>
        <begin position="55"/>
        <end position="78"/>
    </location>
</feature>
<name>A0A1Z3GCP6_9POXV</name>
<keyword evidence="1" id="KW-0812">Transmembrane</keyword>
<keyword evidence="3" id="KW-1185">Reference proteome</keyword>
<organism evidence="2 3">
    <name type="scientific">Seal parapoxvirus</name>
    <dbReference type="NCBI Taxonomy" id="187984"/>
    <lineage>
        <taxon>Viruses</taxon>
        <taxon>Varidnaviria</taxon>
        <taxon>Bamfordvirae</taxon>
        <taxon>Nucleocytoviricota</taxon>
        <taxon>Pokkesviricetes</taxon>
        <taxon>Chitovirales</taxon>
        <taxon>Poxviridae</taxon>
        <taxon>Chordopoxvirinae</taxon>
        <taxon>Parapoxvirus</taxon>
        <taxon>Parapoxvirus sealpox</taxon>
        <taxon>Grey sealpox virus</taxon>
    </lineage>
</organism>
<dbReference type="EMBL" id="KY382358">
    <property type="protein sequence ID" value="ASC55530.1"/>
    <property type="molecule type" value="Genomic_DNA"/>
</dbReference>
<evidence type="ECO:0000313" key="3">
    <source>
        <dbReference type="Proteomes" id="UP000202998"/>
    </source>
</evidence>
<accession>A0A1Z3GCP6</accession>
<protein>
    <submittedName>
        <fullName evidence="2">Uncharacterized protein</fullName>
    </submittedName>
</protein>